<sequence length="176" mass="20673">MKKFEKFGDWEISIDIDATQDYYKKFCSEGNECDDNINISDILTLEQKYFFEKFGIDLSKVMIKHCSIPENEEESLFSEIYMIRAIICGDLCGIPKYHEEFYFGAYDNDDEPLFPICDELNINVSDEGDLFEEICGMLISFSHPLPFFALKDEEKVDEKYKQWFCGECFIKAIIKK</sequence>
<evidence type="ECO:0000313" key="2">
    <source>
        <dbReference type="Proteomes" id="UP000255101"/>
    </source>
</evidence>
<name>A0A379CGP3_9FIRM</name>
<dbReference type="RefSeq" id="WP_002844789.1">
    <property type="nucleotide sequence ID" value="NZ_FOVA01000004.1"/>
</dbReference>
<organism evidence="1 2">
    <name type="scientific">Peptostreptococcus anaerobius</name>
    <dbReference type="NCBI Taxonomy" id="1261"/>
    <lineage>
        <taxon>Bacteria</taxon>
        <taxon>Bacillati</taxon>
        <taxon>Bacillota</taxon>
        <taxon>Clostridia</taxon>
        <taxon>Peptostreptococcales</taxon>
        <taxon>Peptostreptococcaceae</taxon>
        <taxon>Peptostreptococcus</taxon>
    </lineage>
</organism>
<dbReference type="EMBL" id="UGTB01000004">
    <property type="protein sequence ID" value="SUB60855.1"/>
    <property type="molecule type" value="Genomic_DNA"/>
</dbReference>
<reference evidence="1 2" key="1">
    <citation type="submission" date="2018-06" db="EMBL/GenBank/DDBJ databases">
        <authorList>
            <consortium name="Pathogen Informatics"/>
            <person name="Doyle S."/>
        </authorList>
    </citation>
    <scope>NUCLEOTIDE SEQUENCE [LARGE SCALE GENOMIC DNA]</scope>
    <source>
        <strain evidence="1 2">NCTC11460</strain>
    </source>
</reference>
<gene>
    <name evidence="1" type="ORF">NCTC11460_00769</name>
</gene>
<accession>A0A379CGP3</accession>
<protein>
    <submittedName>
        <fullName evidence="1">Uncharacterized protein</fullName>
    </submittedName>
</protein>
<dbReference type="AlphaFoldDB" id="A0A379CGP3"/>
<dbReference type="Proteomes" id="UP000255101">
    <property type="component" value="Unassembled WGS sequence"/>
</dbReference>
<proteinExistence type="predicted"/>
<evidence type="ECO:0000313" key="1">
    <source>
        <dbReference type="EMBL" id="SUB60855.1"/>
    </source>
</evidence>